<evidence type="ECO:0000313" key="1">
    <source>
        <dbReference type="EMBL" id="QXP80959.1"/>
    </source>
</evidence>
<organismHost>
    <name type="scientific">Saimiri boliviensis boliviensis</name>
    <name type="common">Bolivian squirrel monkey</name>
    <dbReference type="NCBI Taxonomy" id="39432"/>
</organismHost>
<evidence type="ECO:0000313" key="2">
    <source>
        <dbReference type="EMBL" id="QXP81050.1"/>
    </source>
</evidence>
<name>A0A8F6C7C6_POVSM</name>
<accession>A0A8F6C7C6</accession>
<dbReference type="EMBL" id="MT919283">
    <property type="protein sequence ID" value="QXP80959.1"/>
    <property type="molecule type" value="Genomic_DNA"/>
</dbReference>
<reference evidence="1" key="1">
    <citation type="submission" date="2020-08" db="EMBL/GenBank/DDBJ databases">
        <authorList>
            <person name="Rogers D.L."/>
            <person name="Vanchiere J.A.A."/>
        </authorList>
    </citation>
    <scope>NUCLEOTIDE SEQUENCE</scope>
    <source>
        <strain evidence="1">SBB72</strain>
    </source>
</reference>
<reference evidence="2" key="2">
    <citation type="submission" date="2020-12" db="EMBL/GenBank/DDBJ databases">
        <authorList>
            <person name="Rogers D.L."/>
            <person name="Vanchiere J.A."/>
        </authorList>
    </citation>
    <scope>NUCLEOTIDE SEQUENCE</scope>
    <source>
        <strain evidence="2">JV12-135L</strain>
    </source>
</reference>
<organism evidence="2">
    <name type="scientific">Squirrel monkey polyomavirus</name>
    <dbReference type="NCBI Taxonomy" id="452475"/>
    <lineage>
        <taxon>Viruses</taxon>
        <taxon>Monodnaviria</taxon>
        <taxon>Shotokuvirae</taxon>
        <taxon>Cossaviricota</taxon>
        <taxon>Papovaviricetes</taxon>
        <taxon>Sepolyvirales</taxon>
        <taxon>Polyomaviridae</taxon>
        <taxon>Betapolyomavirus</taxon>
        <taxon>Betapolyomavirus saboliviensis</taxon>
    </lineage>
</organism>
<proteinExistence type="predicted"/>
<protein>
    <submittedName>
        <fullName evidence="2">Agno</fullName>
    </submittedName>
</protein>
<dbReference type="EMBL" id="MW322027">
    <property type="protein sequence ID" value="QXP81050.1"/>
    <property type="molecule type" value="Genomic_DNA"/>
</dbReference>
<sequence length="72" mass="8058">MARKLMARKTPPLVGLDLDTVQLRVETIWLTSQMDLFVLTDKGEPRITASRASASRVATFGMTSVWLKNSCF</sequence>